<sequence length="78" mass="8797">MLQNHLSQCIITARTRSPDDCLEVLTEESDDSTEDTVSTSDQMQSFRSSNVALLEGAAVKSSLHDEQNRKWKSVHFKL</sequence>
<protein>
    <submittedName>
        <fullName evidence="3">AKAP7</fullName>
    </submittedName>
</protein>
<reference evidence="1 2" key="2">
    <citation type="submission" date="2018-11" db="EMBL/GenBank/DDBJ databases">
        <authorList>
            <consortium name="Pathogen Informatics"/>
        </authorList>
    </citation>
    <scope>NUCLEOTIDE SEQUENCE [LARGE SCALE GENOMIC DNA]</scope>
</reference>
<dbReference type="WBParaSite" id="TCLT_0000250501-mRNA-1">
    <property type="protein sequence ID" value="TCLT_0000250501-mRNA-1"/>
    <property type="gene ID" value="TCLT_0000250501"/>
</dbReference>
<dbReference type="OrthoDB" id="5876797at2759"/>
<dbReference type="EMBL" id="UYYF01000530">
    <property type="protein sequence ID" value="VDM98495.1"/>
    <property type="molecule type" value="Genomic_DNA"/>
</dbReference>
<dbReference type="AlphaFoldDB" id="A0A0N5CQK5"/>
<gene>
    <name evidence="1" type="ORF">TCLT_LOCUS2506</name>
</gene>
<evidence type="ECO:0000313" key="2">
    <source>
        <dbReference type="Proteomes" id="UP000276776"/>
    </source>
</evidence>
<reference evidence="3" key="1">
    <citation type="submission" date="2017-02" db="UniProtKB">
        <authorList>
            <consortium name="WormBaseParasite"/>
        </authorList>
    </citation>
    <scope>IDENTIFICATION</scope>
</reference>
<evidence type="ECO:0000313" key="3">
    <source>
        <dbReference type="WBParaSite" id="TCLT_0000250501-mRNA-1"/>
    </source>
</evidence>
<accession>A0A0N5CQK5</accession>
<name>A0A0N5CQK5_THECL</name>
<proteinExistence type="predicted"/>
<evidence type="ECO:0000313" key="1">
    <source>
        <dbReference type="EMBL" id="VDM98495.1"/>
    </source>
</evidence>
<organism evidence="3">
    <name type="scientific">Thelazia callipaeda</name>
    <name type="common">Oriental eyeworm</name>
    <name type="synonym">Parasitic nematode</name>
    <dbReference type="NCBI Taxonomy" id="103827"/>
    <lineage>
        <taxon>Eukaryota</taxon>
        <taxon>Metazoa</taxon>
        <taxon>Ecdysozoa</taxon>
        <taxon>Nematoda</taxon>
        <taxon>Chromadorea</taxon>
        <taxon>Rhabditida</taxon>
        <taxon>Spirurina</taxon>
        <taxon>Spiruromorpha</taxon>
        <taxon>Thelazioidea</taxon>
        <taxon>Thelaziidae</taxon>
        <taxon>Thelazia</taxon>
    </lineage>
</organism>
<dbReference type="Proteomes" id="UP000276776">
    <property type="component" value="Unassembled WGS sequence"/>
</dbReference>
<keyword evidence="2" id="KW-1185">Reference proteome</keyword>